<dbReference type="InterPro" id="IPR051695">
    <property type="entry name" value="Phosphoglycerate_Mutase"/>
</dbReference>
<dbReference type="GO" id="GO:0045820">
    <property type="term" value="P:negative regulation of glycolytic process"/>
    <property type="evidence" value="ECO:0007669"/>
    <property type="project" value="TreeGrafter"/>
</dbReference>
<dbReference type="InterPro" id="IPR029033">
    <property type="entry name" value="His_PPase_superfam"/>
</dbReference>
<dbReference type="PANTHER" id="PTHR46517">
    <property type="entry name" value="FRUCTOSE-2,6-BISPHOSPHATASE TIGAR"/>
    <property type="match status" value="1"/>
</dbReference>
<dbReference type="SUPFAM" id="SSF53254">
    <property type="entry name" value="Phosphoglycerate mutase-like"/>
    <property type="match status" value="1"/>
</dbReference>
<accession>A0A383EB55</accession>
<organism evidence="2">
    <name type="scientific">marine metagenome</name>
    <dbReference type="NCBI Taxonomy" id="408172"/>
    <lineage>
        <taxon>unclassified sequences</taxon>
        <taxon>metagenomes</taxon>
        <taxon>ecological metagenomes</taxon>
    </lineage>
</organism>
<dbReference type="InterPro" id="IPR001345">
    <property type="entry name" value="PG/BPGM_mutase_AS"/>
</dbReference>
<name>A0A383EB55_9ZZZZ</name>
<dbReference type="PIRSF" id="PIRSF000709">
    <property type="entry name" value="6PFK_2-Ptase"/>
    <property type="match status" value="1"/>
</dbReference>
<protein>
    <recommendedName>
        <fullName evidence="3">Phosphoglycerate mutase (2,3-diphosphoglycerate-dependent)</fullName>
    </recommendedName>
</protein>
<gene>
    <name evidence="2" type="ORF">METZ01_LOCUS506941</name>
</gene>
<dbReference type="Pfam" id="PF00300">
    <property type="entry name" value="His_Phos_1"/>
    <property type="match status" value="1"/>
</dbReference>
<dbReference type="EMBL" id="UINC01224457">
    <property type="protein sequence ID" value="SVE54087.1"/>
    <property type="molecule type" value="Genomic_DNA"/>
</dbReference>
<evidence type="ECO:0000256" key="1">
    <source>
        <dbReference type="ARBA" id="ARBA00022801"/>
    </source>
</evidence>
<dbReference type="PROSITE" id="PS00175">
    <property type="entry name" value="PG_MUTASE"/>
    <property type="match status" value="1"/>
</dbReference>
<dbReference type="InterPro" id="IPR013078">
    <property type="entry name" value="His_Pase_superF_clade-1"/>
</dbReference>
<dbReference type="Gene3D" id="3.40.50.1240">
    <property type="entry name" value="Phosphoglycerate mutase-like"/>
    <property type="match status" value="1"/>
</dbReference>
<evidence type="ECO:0008006" key="3">
    <source>
        <dbReference type="Google" id="ProtNLM"/>
    </source>
</evidence>
<dbReference type="GO" id="GO:0005829">
    <property type="term" value="C:cytosol"/>
    <property type="evidence" value="ECO:0007669"/>
    <property type="project" value="TreeGrafter"/>
</dbReference>
<reference evidence="2" key="1">
    <citation type="submission" date="2018-05" db="EMBL/GenBank/DDBJ databases">
        <authorList>
            <person name="Lanie J.A."/>
            <person name="Ng W.-L."/>
            <person name="Kazmierczak K.M."/>
            <person name="Andrzejewski T.M."/>
            <person name="Davidsen T.M."/>
            <person name="Wayne K.J."/>
            <person name="Tettelin H."/>
            <person name="Glass J.I."/>
            <person name="Rusch D."/>
            <person name="Podicherti R."/>
            <person name="Tsui H.-C.T."/>
            <person name="Winkler M.E."/>
        </authorList>
    </citation>
    <scope>NUCLEOTIDE SEQUENCE</scope>
</reference>
<dbReference type="SMART" id="SM00855">
    <property type="entry name" value="PGAM"/>
    <property type="match status" value="1"/>
</dbReference>
<dbReference type="CDD" id="cd07067">
    <property type="entry name" value="HP_PGM_like"/>
    <property type="match status" value="1"/>
</dbReference>
<proteinExistence type="predicted"/>
<dbReference type="PANTHER" id="PTHR46517:SF1">
    <property type="entry name" value="FRUCTOSE-2,6-BISPHOSPHATASE TIGAR"/>
    <property type="match status" value="1"/>
</dbReference>
<keyword evidence="1" id="KW-0378">Hydrolase</keyword>
<evidence type="ECO:0000313" key="2">
    <source>
        <dbReference type="EMBL" id="SVE54087.1"/>
    </source>
</evidence>
<sequence>MRVTLVRHGETTGNITDTLQGQLPGKLSKRGKKQARFLKEILDLDQFDYVISTDLKRGLETTKTIIEHFSIPLVCDPLLRERHFGVFQGTNRTCFYNHERSLDDRYNNRPEEGESFQDLYDRARQFVKKLKVNYKNKRILVISHGDWIRMCLGVLKNIPVSKAAQIRQTNACINEVKIDGDSFELIKLNSVEHLPMATLSNNKTDL</sequence>
<dbReference type="AlphaFoldDB" id="A0A383EB55"/>
<dbReference type="GO" id="GO:0043456">
    <property type="term" value="P:regulation of pentose-phosphate shunt"/>
    <property type="evidence" value="ECO:0007669"/>
    <property type="project" value="TreeGrafter"/>
</dbReference>
<dbReference type="GO" id="GO:0004331">
    <property type="term" value="F:fructose-2,6-bisphosphate 2-phosphatase activity"/>
    <property type="evidence" value="ECO:0007669"/>
    <property type="project" value="TreeGrafter"/>
</dbReference>